<feature type="domain" description="Heterokaryon incompatibility" evidence="1">
    <location>
        <begin position="31"/>
        <end position="244"/>
    </location>
</feature>
<accession>A0AAV9GDJ4</accession>
<gene>
    <name evidence="2" type="ORF">QBC34DRAFT_307261</name>
</gene>
<keyword evidence="3" id="KW-1185">Reference proteome</keyword>
<reference evidence="2" key="2">
    <citation type="submission" date="2023-05" db="EMBL/GenBank/DDBJ databases">
        <authorList>
            <consortium name="Lawrence Berkeley National Laboratory"/>
            <person name="Steindorff A."/>
            <person name="Hensen N."/>
            <person name="Bonometti L."/>
            <person name="Westerberg I."/>
            <person name="Brannstrom I.O."/>
            <person name="Guillou S."/>
            <person name="Cros-Aarteil S."/>
            <person name="Calhoun S."/>
            <person name="Haridas S."/>
            <person name="Kuo A."/>
            <person name="Mondo S."/>
            <person name="Pangilinan J."/>
            <person name="Riley R."/>
            <person name="Labutti K."/>
            <person name="Andreopoulos B."/>
            <person name="Lipzen A."/>
            <person name="Chen C."/>
            <person name="Yanf M."/>
            <person name="Daum C."/>
            <person name="Ng V."/>
            <person name="Clum A."/>
            <person name="Ohm R."/>
            <person name="Martin F."/>
            <person name="Silar P."/>
            <person name="Natvig D."/>
            <person name="Lalanne C."/>
            <person name="Gautier V."/>
            <person name="Ament-Velasquez S.L."/>
            <person name="Kruys A."/>
            <person name="Hutchinson M.I."/>
            <person name="Powell A.J."/>
            <person name="Barry K."/>
            <person name="Miller A.N."/>
            <person name="Grigoriev I.V."/>
            <person name="Debuchy R."/>
            <person name="Gladieux P."/>
            <person name="Thoren M.H."/>
            <person name="Johannesson H."/>
        </authorList>
    </citation>
    <scope>NUCLEOTIDE SEQUENCE</scope>
    <source>
        <strain evidence="2">PSN243</strain>
    </source>
</reference>
<dbReference type="InterPro" id="IPR010730">
    <property type="entry name" value="HET"/>
</dbReference>
<protein>
    <submittedName>
        <fullName evidence="2">Heterokaryon incompatibility protein-domain-containing protein</fullName>
    </submittedName>
</protein>
<proteinExistence type="predicted"/>
<sequence length="732" mass="81824">DLDALSSPSAADREPLRGSLRVVDLDTDPGFTALSYVWGSFSHLNPDVTALSQEDKATCTRLAITTNCAKALRAVRRTAGPITIWVDAICINQADMAERSAQIPFMTDIYSSATMVYAWLGQGSPKMERFIDSINTFSIQDGSRHIMDSLVDLAAADACDTDKKRRALQKAVLISVAKRWLYYPRLIWEFVKYFTFFCIYFLRLGWPLLGQTRPLQSRLFRLFAGQFLEVTRLAWFQRGWTLQELILAPNITLLYGKAALPWYDLLRQLPAAYRRAGASSAAGLAETAYLWMKVARPRKVRPEATTARRGAQAPIVMMSMESFYAHLDGIMTNDRLLMLTAAASMFATSISSAVVLALLSAWANMYALGWYEPWGKVGMMRAIRERQTTDPKDRSFAFFGILQLLGVSMEPPDYGRSTQEIYTDLCTALLRWSPCTINLLTDIKPLGAEGAPSWVPNWADIKQSNARRTEFSHHFEQQYLLATHDPLVRVRGNSLTVRGVRKGAVVLCRTFEYTYSWKQYPEGVPAFARDSFHRNLAAFAQFASLMQKSAADHELFVGIPEAMAQLIAYDAVLPRSRRGDSLHGEDYRMWCDRISSVQSAVLQRAISEAESTVSPDSGLLETILTGLSETESSQFLRLTNLFAAHLRIEEQSLFSTDDGRTGTGPEVLSPGDEVFLIDGVCVPMVLSPVPQRGGGVTGQQQYTVVGSAYVLALRWRDNCSLEDENLEQIELI</sequence>
<dbReference type="PANTHER" id="PTHR24148">
    <property type="entry name" value="ANKYRIN REPEAT DOMAIN-CONTAINING PROTEIN 39 HOMOLOG-RELATED"/>
    <property type="match status" value="1"/>
</dbReference>
<dbReference type="PANTHER" id="PTHR24148:SF64">
    <property type="entry name" value="HETEROKARYON INCOMPATIBILITY DOMAIN-CONTAINING PROTEIN"/>
    <property type="match status" value="1"/>
</dbReference>
<dbReference type="Proteomes" id="UP001321760">
    <property type="component" value="Unassembled WGS sequence"/>
</dbReference>
<reference evidence="2" key="1">
    <citation type="journal article" date="2023" name="Mol. Phylogenet. Evol.">
        <title>Genome-scale phylogeny and comparative genomics of the fungal order Sordariales.</title>
        <authorList>
            <person name="Hensen N."/>
            <person name="Bonometti L."/>
            <person name="Westerberg I."/>
            <person name="Brannstrom I.O."/>
            <person name="Guillou S."/>
            <person name="Cros-Aarteil S."/>
            <person name="Calhoun S."/>
            <person name="Haridas S."/>
            <person name="Kuo A."/>
            <person name="Mondo S."/>
            <person name="Pangilinan J."/>
            <person name="Riley R."/>
            <person name="LaButti K."/>
            <person name="Andreopoulos B."/>
            <person name="Lipzen A."/>
            <person name="Chen C."/>
            <person name="Yan M."/>
            <person name="Daum C."/>
            <person name="Ng V."/>
            <person name="Clum A."/>
            <person name="Steindorff A."/>
            <person name="Ohm R.A."/>
            <person name="Martin F."/>
            <person name="Silar P."/>
            <person name="Natvig D.O."/>
            <person name="Lalanne C."/>
            <person name="Gautier V."/>
            <person name="Ament-Velasquez S.L."/>
            <person name="Kruys A."/>
            <person name="Hutchinson M.I."/>
            <person name="Powell A.J."/>
            <person name="Barry K."/>
            <person name="Miller A.N."/>
            <person name="Grigoriev I.V."/>
            <person name="Debuchy R."/>
            <person name="Gladieux P."/>
            <person name="Hiltunen Thoren M."/>
            <person name="Johannesson H."/>
        </authorList>
    </citation>
    <scope>NUCLEOTIDE SEQUENCE</scope>
    <source>
        <strain evidence="2">PSN243</strain>
    </source>
</reference>
<organism evidence="2 3">
    <name type="scientific">Podospora aff. communis PSN243</name>
    <dbReference type="NCBI Taxonomy" id="3040156"/>
    <lineage>
        <taxon>Eukaryota</taxon>
        <taxon>Fungi</taxon>
        <taxon>Dikarya</taxon>
        <taxon>Ascomycota</taxon>
        <taxon>Pezizomycotina</taxon>
        <taxon>Sordariomycetes</taxon>
        <taxon>Sordariomycetidae</taxon>
        <taxon>Sordariales</taxon>
        <taxon>Podosporaceae</taxon>
        <taxon>Podospora</taxon>
    </lineage>
</organism>
<dbReference type="Pfam" id="PF06985">
    <property type="entry name" value="HET"/>
    <property type="match status" value="1"/>
</dbReference>
<dbReference type="InterPro" id="IPR052895">
    <property type="entry name" value="HetReg/Transcr_Mod"/>
</dbReference>
<evidence type="ECO:0000313" key="3">
    <source>
        <dbReference type="Proteomes" id="UP001321760"/>
    </source>
</evidence>
<evidence type="ECO:0000259" key="1">
    <source>
        <dbReference type="Pfam" id="PF06985"/>
    </source>
</evidence>
<feature type="non-terminal residue" evidence="2">
    <location>
        <position position="1"/>
    </location>
</feature>
<dbReference type="EMBL" id="MU865967">
    <property type="protein sequence ID" value="KAK4445237.1"/>
    <property type="molecule type" value="Genomic_DNA"/>
</dbReference>
<evidence type="ECO:0000313" key="2">
    <source>
        <dbReference type="EMBL" id="KAK4445237.1"/>
    </source>
</evidence>
<dbReference type="AlphaFoldDB" id="A0AAV9GDJ4"/>
<comment type="caution">
    <text evidence="2">The sequence shown here is derived from an EMBL/GenBank/DDBJ whole genome shotgun (WGS) entry which is preliminary data.</text>
</comment>
<name>A0AAV9GDJ4_9PEZI</name>